<comment type="function">
    <text evidence="12">Probably involved in copper export.</text>
</comment>
<dbReference type="Gene3D" id="3.40.1110.10">
    <property type="entry name" value="Calcium-transporting ATPase, cytoplasmic domain N"/>
    <property type="match status" value="1"/>
</dbReference>
<dbReference type="GO" id="GO:0005507">
    <property type="term" value="F:copper ion binding"/>
    <property type="evidence" value="ECO:0007669"/>
    <property type="project" value="TreeGrafter"/>
</dbReference>
<dbReference type="AlphaFoldDB" id="A0A1X9STB7"/>
<keyword evidence="8 16" id="KW-0067">ATP-binding</keyword>
<dbReference type="InterPro" id="IPR023214">
    <property type="entry name" value="HAD_sf"/>
</dbReference>
<evidence type="ECO:0000256" key="1">
    <source>
        <dbReference type="ARBA" id="ARBA00004127"/>
    </source>
</evidence>
<dbReference type="Pfam" id="PF00702">
    <property type="entry name" value="Hydrolase"/>
    <property type="match status" value="1"/>
</dbReference>
<feature type="transmembrane region" description="Helical" evidence="16">
    <location>
        <begin position="175"/>
        <end position="194"/>
    </location>
</feature>
<sequence>MNKIELKISGMSCVNCANSIKKSALKIPGIKSANVDFNTHCAVFEYDQNADIEALKNKIIKLGFGIANNQDELENAQNQELKNYQNKFIICSIISAALMWAEMSKSNPIPMPFMIALAFIGIFYCGSSFYSHALKSLKERNYDMNVLIFLGTFCAFCYSIFATIFHNQIPTNLNYLYFSGATMIITFVLLGKYLENKAKATASSYLKSLINLSPTKAFIISSDGSTKETLASSLKIGDIVLVKTGSIIPCDGIIENGGAEIDTSAINGESMPVYKSTGQMVYSGTLNCNGHILIKVTKSPNDTLLAQILNLIQNAASKKLSISRIADKVANIFIPLVIATSVATFCIWASFGMEFNGILSAICVLIISCPCALGLATPIAIVCAISLALKHSILIKNPVVLEQFNDIKFAVFDKTGTITTADISVIETSLNKNDLSIVANISALNSHPVSNAITNYAKELINVKFQSKFEYISGLGIKSDNVLIGNERLLNLNLISIDKNQKAIIEQKMDIGYGVILVAINGKFSGYIAISDTIKPEAKEVIKSLKSQNITPVILSGDSHKISNLVAKELGIDMVYSEVLPHQKYEIIEDLKKSGKVAFIADGINDAAALRAADISIAMNSGSDLAKNSADIILMQNSLNGVIKSINLAKKSNTTIKQNLTWAFGYNTICIPIAAGILEPSFGIHLTPMWAALAMSLSSISVVLNSLRLKLARI</sequence>
<dbReference type="FunFam" id="2.70.150.10:FF:000002">
    <property type="entry name" value="Copper-transporting ATPase 1, putative"/>
    <property type="match status" value="1"/>
</dbReference>
<dbReference type="NCBIfam" id="TIGR01494">
    <property type="entry name" value="ATPase_P-type"/>
    <property type="match status" value="1"/>
</dbReference>
<dbReference type="GO" id="GO:0016887">
    <property type="term" value="F:ATP hydrolysis activity"/>
    <property type="evidence" value="ECO:0007669"/>
    <property type="project" value="InterPro"/>
</dbReference>
<evidence type="ECO:0000256" key="15">
    <source>
        <dbReference type="ARBA" id="ARBA00047424"/>
    </source>
</evidence>
<dbReference type="InterPro" id="IPR023298">
    <property type="entry name" value="ATPase_P-typ_TM_dom_sf"/>
</dbReference>
<dbReference type="PANTHER" id="PTHR43520:SF8">
    <property type="entry name" value="P-TYPE CU(+) TRANSPORTER"/>
    <property type="match status" value="1"/>
</dbReference>
<keyword evidence="7 16" id="KW-0547">Nucleotide-binding</keyword>
<dbReference type="InterPro" id="IPR044492">
    <property type="entry name" value="P_typ_ATPase_HD_dom"/>
</dbReference>
<dbReference type="KEGG" id="cdev:CIGN_1208"/>
<evidence type="ECO:0000256" key="11">
    <source>
        <dbReference type="ARBA" id="ARBA00023136"/>
    </source>
</evidence>
<dbReference type="Gene3D" id="2.70.150.10">
    <property type="entry name" value="Calcium-transporting ATPase, cytoplasmic transduction domain A"/>
    <property type="match status" value="1"/>
</dbReference>
<dbReference type="SUPFAM" id="SSF56784">
    <property type="entry name" value="HAD-like"/>
    <property type="match status" value="1"/>
</dbReference>
<dbReference type="SUPFAM" id="SSF55008">
    <property type="entry name" value="HMA, heavy metal-associated domain"/>
    <property type="match status" value="1"/>
</dbReference>
<accession>A0A1X9STB7</accession>
<dbReference type="NCBIfam" id="TIGR01525">
    <property type="entry name" value="ATPase-IB_hvy"/>
    <property type="match status" value="1"/>
</dbReference>
<reference evidence="17 18" key="1">
    <citation type="journal article" date="2017" name="Genome Biol. Evol.">
        <title>Comparative Genomic Analysis Identifies a Campylobacter Clade Deficient in Selenium Metabolism.</title>
        <authorList>
            <person name="Miller W.G."/>
            <person name="Yee E."/>
            <person name="Lopes B.S."/>
            <person name="Chapman M.H."/>
            <person name="Huynh S."/>
            <person name="Bono J.L."/>
            <person name="Parker C.T."/>
            <person name="Strachan N.J.C."/>
            <person name="Forbes K.J."/>
        </authorList>
    </citation>
    <scope>NUCLEOTIDE SEQUENCE [LARGE SCALE GENOMIC DNA]</scope>
    <source>
        <strain evidence="17 18">NCTC 13003</strain>
    </source>
</reference>
<dbReference type="OrthoDB" id="2490525at2"/>
<dbReference type="NCBIfam" id="TIGR01511">
    <property type="entry name" value="ATPase-IB1_Cu"/>
    <property type="match status" value="1"/>
</dbReference>
<evidence type="ECO:0000256" key="5">
    <source>
        <dbReference type="ARBA" id="ARBA00022692"/>
    </source>
</evidence>
<dbReference type="InterPro" id="IPR059000">
    <property type="entry name" value="ATPase_P-type_domA"/>
</dbReference>
<gene>
    <name evidence="17" type="primary">copA</name>
    <name evidence="17" type="ORF">CIGN_1208</name>
</gene>
<evidence type="ECO:0000256" key="14">
    <source>
        <dbReference type="ARBA" id="ARBA00040690"/>
    </source>
</evidence>
<dbReference type="Gene3D" id="3.30.70.100">
    <property type="match status" value="1"/>
</dbReference>
<evidence type="ECO:0000256" key="3">
    <source>
        <dbReference type="ARBA" id="ARBA00006024"/>
    </source>
</evidence>
<dbReference type="STRING" id="1660064.CIGN_1208"/>
<feature type="transmembrane region" description="Helical" evidence="16">
    <location>
        <begin position="84"/>
        <end position="101"/>
    </location>
</feature>
<dbReference type="InterPro" id="IPR001757">
    <property type="entry name" value="P_typ_ATPase"/>
</dbReference>
<evidence type="ECO:0000313" key="17">
    <source>
        <dbReference type="EMBL" id="ARQ99470.1"/>
    </source>
</evidence>
<evidence type="ECO:0000256" key="4">
    <source>
        <dbReference type="ARBA" id="ARBA00022553"/>
    </source>
</evidence>
<dbReference type="CDD" id="cd00371">
    <property type="entry name" value="HMA"/>
    <property type="match status" value="1"/>
</dbReference>
<keyword evidence="18" id="KW-1185">Reference proteome</keyword>
<keyword evidence="16" id="KW-1003">Cell membrane</keyword>
<evidence type="ECO:0000256" key="10">
    <source>
        <dbReference type="ARBA" id="ARBA00022989"/>
    </source>
</evidence>
<dbReference type="Proteomes" id="UP000194309">
    <property type="component" value="Chromosome"/>
</dbReference>
<dbReference type="EC" id="7.2.2.9" evidence="13"/>
<dbReference type="CDD" id="cd02094">
    <property type="entry name" value="P-type_ATPase_Cu-like"/>
    <property type="match status" value="1"/>
</dbReference>
<dbReference type="GO" id="GO:0043682">
    <property type="term" value="F:P-type divalent copper transporter activity"/>
    <property type="evidence" value="ECO:0007669"/>
    <property type="project" value="UniProtKB-EC"/>
</dbReference>
<dbReference type="GO" id="GO:0055070">
    <property type="term" value="P:copper ion homeostasis"/>
    <property type="evidence" value="ECO:0007669"/>
    <property type="project" value="TreeGrafter"/>
</dbReference>
<evidence type="ECO:0000256" key="9">
    <source>
        <dbReference type="ARBA" id="ARBA00022967"/>
    </source>
</evidence>
<dbReference type="Gene3D" id="3.40.50.1000">
    <property type="entry name" value="HAD superfamily/HAD-like"/>
    <property type="match status" value="1"/>
</dbReference>
<dbReference type="PRINTS" id="PR00943">
    <property type="entry name" value="CUATPASE"/>
</dbReference>
<evidence type="ECO:0000256" key="8">
    <source>
        <dbReference type="ARBA" id="ARBA00022840"/>
    </source>
</evidence>
<dbReference type="Pfam" id="PF00403">
    <property type="entry name" value="HMA"/>
    <property type="match status" value="1"/>
</dbReference>
<organism evidence="17 18">
    <name type="scientific">Campylobacter devanensis</name>
    <dbReference type="NCBI Taxonomy" id="3161138"/>
    <lineage>
        <taxon>Bacteria</taxon>
        <taxon>Pseudomonadati</taxon>
        <taxon>Campylobacterota</taxon>
        <taxon>Epsilonproteobacteria</taxon>
        <taxon>Campylobacterales</taxon>
        <taxon>Campylobacteraceae</taxon>
        <taxon>Campylobacter</taxon>
    </lineage>
</organism>
<dbReference type="PANTHER" id="PTHR43520">
    <property type="entry name" value="ATP7, ISOFORM B"/>
    <property type="match status" value="1"/>
</dbReference>
<keyword evidence="10 16" id="KW-1133">Transmembrane helix</keyword>
<feature type="transmembrane region" description="Helical" evidence="16">
    <location>
        <begin position="690"/>
        <end position="707"/>
    </location>
</feature>
<protein>
    <recommendedName>
        <fullName evidence="14">Copper-transporting ATPase</fullName>
        <ecNumber evidence="13">7.2.2.9</ecNumber>
    </recommendedName>
</protein>
<dbReference type="PROSITE" id="PS50846">
    <property type="entry name" value="HMA_2"/>
    <property type="match status" value="1"/>
</dbReference>
<evidence type="ECO:0000256" key="7">
    <source>
        <dbReference type="ARBA" id="ARBA00022741"/>
    </source>
</evidence>
<dbReference type="InterPro" id="IPR008250">
    <property type="entry name" value="ATPase_P-typ_transduc_dom_A_sf"/>
</dbReference>
<name>A0A1X9STB7_9BACT</name>
<feature type="transmembrane region" description="Helical" evidence="16">
    <location>
        <begin position="329"/>
        <end position="351"/>
    </location>
</feature>
<dbReference type="PROSITE" id="PS00154">
    <property type="entry name" value="ATPASE_E1_E2"/>
    <property type="match status" value="1"/>
</dbReference>
<dbReference type="GO" id="GO:0012505">
    <property type="term" value="C:endomembrane system"/>
    <property type="evidence" value="ECO:0007669"/>
    <property type="project" value="UniProtKB-SubCell"/>
</dbReference>
<dbReference type="EMBL" id="CP018788">
    <property type="protein sequence ID" value="ARQ99470.1"/>
    <property type="molecule type" value="Genomic_DNA"/>
</dbReference>
<evidence type="ECO:0000313" key="18">
    <source>
        <dbReference type="Proteomes" id="UP000194309"/>
    </source>
</evidence>
<dbReference type="PRINTS" id="PR00119">
    <property type="entry name" value="CATATPASE"/>
</dbReference>
<accession>A0A381DA67</accession>
<dbReference type="InterPro" id="IPR018303">
    <property type="entry name" value="ATPase_P-typ_P_site"/>
</dbReference>
<evidence type="ECO:0000256" key="2">
    <source>
        <dbReference type="ARBA" id="ARBA00004236"/>
    </source>
</evidence>
<keyword evidence="9" id="KW-1278">Translocase</keyword>
<feature type="transmembrane region" description="Helical" evidence="16">
    <location>
        <begin position="660"/>
        <end position="678"/>
    </location>
</feature>
<keyword evidence="4" id="KW-0597">Phosphoprotein</keyword>
<dbReference type="Pfam" id="PF00122">
    <property type="entry name" value="E1-E2_ATPase"/>
    <property type="match status" value="1"/>
</dbReference>
<dbReference type="GO" id="GO:0005886">
    <property type="term" value="C:plasma membrane"/>
    <property type="evidence" value="ECO:0007669"/>
    <property type="project" value="UniProtKB-SubCell"/>
</dbReference>
<dbReference type="InterPro" id="IPR023299">
    <property type="entry name" value="ATPase_P-typ_cyto_dom_N"/>
</dbReference>
<dbReference type="SFLD" id="SFLDF00027">
    <property type="entry name" value="p-type_atpase"/>
    <property type="match status" value="1"/>
</dbReference>
<keyword evidence="5 16" id="KW-0812">Transmembrane</keyword>
<keyword evidence="11 16" id="KW-0472">Membrane</keyword>
<evidence type="ECO:0000256" key="6">
    <source>
        <dbReference type="ARBA" id="ARBA00022723"/>
    </source>
</evidence>
<dbReference type="InterPro" id="IPR027256">
    <property type="entry name" value="P-typ_ATPase_IB"/>
</dbReference>
<evidence type="ECO:0000256" key="13">
    <source>
        <dbReference type="ARBA" id="ARBA00038904"/>
    </source>
</evidence>
<dbReference type="SFLD" id="SFLDG00002">
    <property type="entry name" value="C1.7:_P-type_atpase_like"/>
    <property type="match status" value="1"/>
</dbReference>
<proteinExistence type="inferred from homology"/>
<comment type="similarity">
    <text evidence="3 16">Belongs to the cation transport ATPase (P-type) (TC 3.A.3) family. Type IB subfamily.</text>
</comment>
<feature type="transmembrane region" description="Helical" evidence="16">
    <location>
        <begin position="357"/>
        <end position="389"/>
    </location>
</feature>
<evidence type="ECO:0000256" key="12">
    <source>
        <dbReference type="ARBA" id="ARBA00037143"/>
    </source>
</evidence>
<feature type="transmembrane region" description="Helical" evidence="16">
    <location>
        <begin position="113"/>
        <end position="134"/>
    </location>
</feature>
<dbReference type="InterPro" id="IPR006121">
    <property type="entry name" value="HMA_dom"/>
</dbReference>
<dbReference type="SUPFAM" id="SSF81653">
    <property type="entry name" value="Calcium ATPase, transduction domain A"/>
    <property type="match status" value="1"/>
</dbReference>
<dbReference type="GO" id="GO:0005524">
    <property type="term" value="F:ATP binding"/>
    <property type="evidence" value="ECO:0007669"/>
    <property type="project" value="UniProtKB-UniRule"/>
</dbReference>
<comment type="catalytic activity">
    <reaction evidence="15">
        <text>Cu(2+)(in) + ATP + H2O = Cu(2+)(out) + ADP + phosphate + H(+)</text>
        <dbReference type="Rhea" id="RHEA:10376"/>
        <dbReference type="ChEBI" id="CHEBI:15377"/>
        <dbReference type="ChEBI" id="CHEBI:15378"/>
        <dbReference type="ChEBI" id="CHEBI:29036"/>
        <dbReference type="ChEBI" id="CHEBI:30616"/>
        <dbReference type="ChEBI" id="CHEBI:43474"/>
        <dbReference type="ChEBI" id="CHEBI:456216"/>
        <dbReference type="EC" id="7.2.2.9"/>
    </reaction>
</comment>
<evidence type="ECO:0000256" key="16">
    <source>
        <dbReference type="RuleBase" id="RU362081"/>
    </source>
</evidence>
<dbReference type="SUPFAM" id="SSF81665">
    <property type="entry name" value="Calcium ATPase, transmembrane domain M"/>
    <property type="match status" value="1"/>
</dbReference>
<dbReference type="InterPro" id="IPR036163">
    <property type="entry name" value="HMA_dom_sf"/>
</dbReference>
<comment type="subcellular location">
    <subcellularLocation>
        <location evidence="2 16">Cell membrane</location>
    </subcellularLocation>
    <subcellularLocation>
        <location evidence="1">Endomembrane system</location>
        <topology evidence="1">Multi-pass membrane protein</topology>
    </subcellularLocation>
</comment>
<dbReference type="SFLD" id="SFLDS00003">
    <property type="entry name" value="Haloacid_Dehalogenase"/>
    <property type="match status" value="1"/>
</dbReference>
<feature type="transmembrane region" description="Helical" evidence="16">
    <location>
        <begin position="146"/>
        <end position="169"/>
    </location>
</feature>
<dbReference type="InterPro" id="IPR036412">
    <property type="entry name" value="HAD-like_sf"/>
</dbReference>
<keyword evidence="6 16" id="KW-0479">Metal-binding</keyword>